<dbReference type="InterPro" id="IPR042178">
    <property type="entry name" value="Serpin_sf_1"/>
</dbReference>
<dbReference type="InterPro" id="IPR023795">
    <property type="entry name" value="Serpin_CS"/>
</dbReference>
<organism evidence="3">
    <name type="scientific">freshwater metagenome</name>
    <dbReference type="NCBI Taxonomy" id="449393"/>
    <lineage>
        <taxon>unclassified sequences</taxon>
        <taxon>metagenomes</taxon>
        <taxon>ecological metagenomes</taxon>
    </lineage>
</organism>
<dbReference type="GO" id="GO:0004867">
    <property type="term" value="F:serine-type endopeptidase inhibitor activity"/>
    <property type="evidence" value="ECO:0007669"/>
    <property type="project" value="InterPro"/>
</dbReference>
<evidence type="ECO:0000256" key="1">
    <source>
        <dbReference type="SAM" id="MobiDB-lite"/>
    </source>
</evidence>
<dbReference type="SMART" id="SM00093">
    <property type="entry name" value="SERPIN"/>
    <property type="match status" value="1"/>
</dbReference>
<dbReference type="InterPro" id="IPR036186">
    <property type="entry name" value="Serpin_sf"/>
</dbReference>
<protein>
    <submittedName>
        <fullName evidence="3">Unannotated protein</fullName>
    </submittedName>
</protein>
<dbReference type="SUPFAM" id="SSF56574">
    <property type="entry name" value="Serpins"/>
    <property type="match status" value="1"/>
</dbReference>
<dbReference type="Gene3D" id="3.30.497.10">
    <property type="entry name" value="Antithrombin, subunit I, domain 2"/>
    <property type="match status" value="1"/>
</dbReference>
<dbReference type="CDD" id="cd19590">
    <property type="entry name" value="serpin_thermopin-like"/>
    <property type="match status" value="1"/>
</dbReference>
<name>A0A6J7EP78_9ZZZZ</name>
<dbReference type="EMBL" id="CAFBLP010000048">
    <property type="protein sequence ID" value="CAB4883971.1"/>
    <property type="molecule type" value="Genomic_DNA"/>
</dbReference>
<feature type="compositionally biased region" description="Low complexity" evidence="1">
    <location>
        <begin position="29"/>
        <end position="52"/>
    </location>
</feature>
<feature type="region of interest" description="Disordered" evidence="1">
    <location>
        <begin position="28"/>
        <end position="73"/>
    </location>
</feature>
<dbReference type="GO" id="GO:0005615">
    <property type="term" value="C:extracellular space"/>
    <property type="evidence" value="ECO:0007669"/>
    <property type="project" value="InterPro"/>
</dbReference>
<dbReference type="InterPro" id="IPR042185">
    <property type="entry name" value="Serpin_sf_2"/>
</dbReference>
<proteinExistence type="predicted"/>
<gene>
    <name evidence="3" type="ORF">UFOPK3376_01870</name>
</gene>
<reference evidence="3" key="1">
    <citation type="submission" date="2020-05" db="EMBL/GenBank/DDBJ databases">
        <authorList>
            <person name="Chiriac C."/>
            <person name="Salcher M."/>
            <person name="Ghai R."/>
            <person name="Kavagutti S V."/>
        </authorList>
    </citation>
    <scope>NUCLEOTIDE SEQUENCE</scope>
</reference>
<accession>A0A6J7EP78</accession>
<dbReference type="PANTHER" id="PTHR11461:SF211">
    <property type="entry name" value="GH10112P-RELATED"/>
    <property type="match status" value="1"/>
</dbReference>
<dbReference type="Pfam" id="PF00079">
    <property type="entry name" value="Serpin"/>
    <property type="match status" value="1"/>
</dbReference>
<dbReference type="InterPro" id="IPR023796">
    <property type="entry name" value="Serpin_dom"/>
</dbReference>
<evidence type="ECO:0000313" key="3">
    <source>
        <dbReference type="EMBL" id="CAB4883971.1"/>
    </source>
</evidence>
<dbReference type="Gene3D" id="2.30.39.10">
    <property type="entry name" value="Alpha-1-antitrypsin, domain 1"/>
    <property type="match status" value="1"/>
</dbReference>
<feature type="compositionally biased region" description="Low complexity" evidence="1">
    <location>
        <begin position="62"/>
        <end position="73"/>
    </location>
</feature>
<dbReference type="PROSITE" id="PS00284">
    <property type="entry name" value="SERPIN"/>
    <property type="match status" value="1"/>
</dbReference>
<dbReference type="PANTHER" id="PTHR11461">
    <property type="entry name" value="SERINE PROTEASE INHIBITOR, SERPIN"/>
    <property type="match status" value="1"/>
</dbReference>
<sequence length="460" mass="47873">MDRRMFLALLATPAVIGAASALTGCSSDGANTSSTTGTPSSDNSPPDTSSASGVARSDKPRSAASPSDAASATTSVNDFGVDLYRALTTGVGNATVDQSAPKKNLVVSPASIAIALAMTRAGAKGTTATEMDTVLRVDRPDALAHSMNALSSALDSRTRQVTMPESKPVDVTLAIANSLWGQQGLAFETAFLDLLATEYGAGLQLVDYKADPEGARKLINAWVDDKTKQRIPNLLAQGTITPDARLTLVNAIYMKAPWLNPFPPDATSASNFTTIGGGVVLTPFMHLTEELNYSKGDGWQAVELPYVGNDLSMVVVLPDDGIALGDGVAAVPSVAGLATQRKVIVSMPTFDIETLTDLATLLAAMGMPTAFSENADFSAMTTQEQLVIGAVIHQANITVDEKGTEAAAATAVVMRATAAPVEQEPVTLSFDRPFVFAIRDNPTGAVLFLGHIGDPTETRS</sequence>
<feature type="domain" description="Serpin" evidence="2">
    <location>
        <begin position="81"/>
        <end position="455"/>
    </location>
</feature>
<dbReference type="AlphaFoldDB" id="A0A6J7EP78"/>
<dbReference type="PROSITE" id="PS51257">
    <property type="entry name" value="PROKAR_LIPOPROTEIN"/>
    <property type="match status" value="1"/>
</dbReference>
<evidence type="ECO:0000259" key="2">
    <source>
        <dbReference type="SMART" id="SM00093"/>
    </source>
</evidence>
<dbReference type="InterPro" id="IPR000215">
    <property type="entry name" value="Serpin_fam"/>
</dbReference>